<protein>
    <submittedName>
        <fullName evidence="1">Uncharacterized protein</fullName>
    </submittedName>
</protein>
<gene>
    <name evidence="1" type="ORF">VQ7734_04373</name>
</gene>
<evidence type="ECO:0000313" key="1">
    <source>
        <dbReference type="EMBL" id="SHO58601.1"/>
    </source>
</evidence>
<dbReference type="Proteomes" id="UP000184600">
    <property type="component" value="Unassembled WGS sequence"/>
</dbReference>
<keyword evidence="2" id="KW-1185">Reference proteome</keyword>
<accession>A0A1M7Z168</accession>
<organism evidence="1 2">
    <name type="scientific">Vibrio quintilis</name>
    <dbReference type="NCBI Taxonomy" id="1117707"/>
    <lineage>
        <taxon>Bacteria</taxon>
        <taxon>Pseudomonadati</taxon>
        <taxon>Pseudomonadota</taxon>
        <taxon>Gammaproteobacteria</taxon>
        <taxon>Vibrionales</taxon>
        <taxon>Vibrionaceae</taxon>
        <taxon>Vibrio</taxon>
    </lineage>
</organism>
<reference evidence="2" key="1">
    <citation type="submission" date="2016-12" db="EMBL/GenBank/DDBJ databases">
        <authorList>
            <person name="Rodrigo-Torres L."/>
            <person name="Arahal R.D."/>
            <person name="Lucena T."/>
        </authorList>
    </citation>
    <scope>NUCLEOTIDE SEQUENCE [LARGE SCALE GENOMIC DNA]</scope>
</reference>
<evidence type="ECO:0000313" key="2">
    <source>
        <dbReference type="Proteomes" id="UP000184600"/>
    </source>
</evidence>
<dbReference type="AlphaFoldDB" id="A0A1M7Z168"/>
<dbReference type="OrthoDB" id="9774675at2"/>
<sequence>MAVVWFVVVTIKITKSHECSCQPDLFEHFFKICGDTSETDYEVVIKWNGTGAVIQGTNQYNITNLASHQLVGTNNQLKYNWV</sequence>
<name>A0A1M7Z168_9VIBR</name>
<dbReference type="EMBL" id="FRFG01000071">
    <property type="protein sequence ID" value="SHO58601.1"/>
    <property type="molecule type" value="Genomic_DNA"/>
</dbReference>
<proteinExistence type="predicted"/>
<dbReference type="RefSeq" id="WP_143169431.1">
    <property type="nucleotide sequence ID" value="NZ_FRFG01000071.1"/>
</dbReference>